<organism evidence="1 2">
    <name type="scientific">Sphaerodactylus townsendi</name>
    <dbReference type="NCBI Taxonomy" id="933632"/>
    <lineage>
        <taxon>Eukaryota</taxon>
        <taxon>Metazoa</taxon>
        <taxon>Chordata</taxon>
        <taxon>Craniata</taxon>
        <taxon>Vertebrata</taxon>
        <taxon>Euteleostomi</taxon>
        <taxon>Lepidosauria</taxon>
        <taxon>Squamata</taxon>
        <taxon>Bifurcata</taxon>
        <taxon>Gekkota</taxon>
        <taxon>Sphaerodactylidae</taxon>
        <taxon>Sphaerodactylus</taxon>
    </lineage>
</organism>
<sequence length="118" mass="13572">MGWCKSRNEPKWALNNKLEDHKKLCHALDALQNYNLQKITFVNPSQAKHASNTAKKTQNSSEQALNELQGHNKQWHALDTLYNLEQQQQKTTEPACLSYPFPVGPKCLWSKKMTQNGH</sequence>
<evidence type="ECO:0000313" key="2">
    <source>
        <dbReference type="Proteomes" id="UP000827872"/>
    </source>
</evidence>
<dbReference type="Proteomes" id="UP000827872">
    <property type="component" value="Linkage Group LG03"/>
</dbReference>
<comment type="caution">
    <text evidence="1">The sequence shown here is derived from an EMBL/GenBank/DDBJ whole genome shotgun (WGS) entry which is preliminary data.</text>
</comment>
<proteinExistence type="predicted"/>
<name>A0ACB8EKH8_9SAUR</name>
<accession>A0ACB8EKH8</accession>
<reference evidence="1" key="1">
    <citation type="submission" date="2021-08" db="EMBL/GenBank/DDBJ databases">
        <title>The first chromosome-level gecko genome reveals the dynamic sex chromosomes of Neotropical dwarf geckos (Sphaerodactylidae: Sphaerodactylus).</title>
        <authorList>
            <person name="Pinto B.J."/>
            <person name="Keating S.E."/>
            <person name="Gamble T."/>
        </authorList>
    </citation>
    <scope>NUCLEOTIDE SEQUENCE</scope>
    <source>
        <strain evidence="1">TG3544</strain>
    </source>
</reference>
<dbReference type="EMBL" id="CM037616">
    <property type="protein sequence ID" value="KAH7993007.1"/>
    <property type="molecule type" value="Genomic_DNA"/>
</dbReference>
<evidence type="ECO:0000313" key="1">
    <source>
        <dbReference type="EMBL" id="KAH7993007.1"/>
    </source>
</evidence>
<gene>
    <name evidence="1" type="ORF">K3G42_028632</name>
</gene>
<keyword evidence="2" id="KW-1185">Reference proteome</keyword>
<protein>
    <submittedName>
        <fullName evidence="1">Uncharacterized protein</fullName>
    </submittedName>
</protein>